<dbReference type="Proteomes" id="UP000280455">
    <property type="component" value="Chromosome"/>
</dbReference>
<accession>A0AAD0ZGF5</accession>
<feature type="domain" description="XdhC- CoxI" evidence="1">
    <location>
        <begin position="15"/>
        <end position="84"/>
    </location>
</feature>
<dbReference type="PANTHER" id="PTHR30388:SF4">
    <property type="entry name" value="MOLYBDENUM COFACTOR INSERTION CHAPERONE PAOD"/>
    <property type="match status" value="1"/>
</dbReference>
<gene>
    <name evidence="3" type="ORF">C4K07_1822</name>
</gene>
<dbReference type="Pfam" id="PF13478">
    <property type="entry name" value="XdhC_C"/>
    <property type="match status" value="1"/>
</dbReference>
<sequence length="331" mass="36214">MDSVDLNVLRSVLEWRRAGQRVTLYSVVQTWGSAPRPPGAMLALREDGMVIGSVSGGCIEDDLIARLHDGRLPQDGPPVQLVTYGVTREEAARFGLPCGGTLRLTEERVGDPAWVAELLARCEAHEIVARELNLSSGEVLLKPASKTDVLSFDDTTLRAIYGPRWRLLLIGAGQLSRYVAEMARLLDFEVLICDPRKEFVYGWEEQHGRFVAGMPDDAVLSIETDERTAIVALTHDPRLDDMALLTALNSRAFYVGALGSRVNSQKRRENLAQLGLEPQAIERLHGPIGLHIGSHTPAEIALSVMSEVVAIKNGIDLLQKKPSQVTAQVSA</sequence>
<dbReference type="InterPro" id="IPR003777">
    <property type="entry name" value="XdhC_CoxI"/>
</dbReference>
<dbReference type="Pfam" id="PF02625">
    <property type="entry name" value="XdhC_CoxI"/>
    <property type="match status" value="1"/>
</dbReference>
<evidence type="ECO:0000259" key="1">
    <source>
        <dbReference type="Pfam" id="PF02625"/>
    </source>
</evidence>
<dbReference type="AlphaFoldDB" id="A0AAD0ZGF5"/>
<dbReference type="Gene3D" id="3.40.50.720">
    <property type="entry name" value="NAD(P)-binding Rossmann-like Domain"/>
    <property type="match status" value="1"/>
</dbReference>
<evidence type="ECO:0000259" key="2">
    <source>
        <dbReference type="Pfam" id="PF13478"/>
    </source>
</evidence>
<dbReference type="PANTHER" id="PTHR30388">
    <property type="entry name" value="ALDEHYDE OXIDOREDUCTASE MOLYBDENUM COFACTOR ASSEMBLY PROTEIN"/>
    <property type="match status" value="1"/>
</dbReference>
<reference evidence="3 4" key="1">
    <citation type="submission" date="2018-03" db="EMBL/GenBank/DDBJ databases">
        <title>Diversity of phytobeneficial traits revealed by whole-genome analysis of worldwide-isolated phenazine-producing Pseudomonas spp.</title>
        <authorList>
            <person name="Biessy A."/>
            <person name="Novinscak A."/>
            <person name="Blom J."/>
            <person name="Leger G."/>
            <person name="Thomashow L.S."/>
            <person name="Cazorla F.M."/>
            <person name="Josic D."/>
            <person name="Filion M."/>
        </authorList>
    </citation>
    <scope>NUCLEOTIDE SEQUENCE [LARGE SCALE GENOMIC DNA]</scope>
    <source>
        <strain evidence="3 4">ChPhzS24</strain>
    </source>
</reference>
<evidence type="ECO:0000313" key="4">
    <source>
        <dbReference type="Proteomes" id="UP000280455"/>
    </source>
</evidence>
<name>A0AAD0ZGF5_9PSED</name>
<protein>
    <submittedName>
        <fullName evidence="3">Xanthine/CO dehydrogenase maturation factor, XdhC/CoxF family</fullName>
    </submittedName>
</protein>
<dbReference type="RefSeq" id="WP_053268529.1">
    <property type="nucleotide sequence ID" value="NZ_CP027749.1"/>
</dbReference>
<feature type="domain" description="XdhC Rossmann" evidence="2">
    <location>
        <begin position="167"/>
        <end position="308"/>
    </location>
</feature>
<dbReference type="InterPro" id="IPR052698">
    <property type="entry name" value="MoCofactor_Util/Proc"/>
</dbReference>
<dbReference type="EMBL" id="CP027750">
    <property type="protein sequence ID" value="AZE28618.1"/>
    <property type="molecule type" value="Genomic_DNA"/>
</dbReference>
<evidence type="ECO:0000313" key="3">
    <source>
        <dbReference type="EMBL" id="AZE28618.1"/>
    </source>
</evidence>
<proteinExistence type="predicted"/>
<organism evidence="3 4">
    <name type="scientific">Pseudomonas chlororaphis subsp. aureofaciens</name>
    <dbReference type="NCBI Taxonomy" id="587851"/>
    <lineage>
        <taxon>Bacteria</taxon>
        <taxon>Pseudomonadati</taxon>
        <taxon>Pseudomonadota</taxon>
        <taxon>Gammaproteobacteria</taxon>
        <taxon>Pseudomonadales</taxon>
        <taxon>Pseudomonadaceae</taxon>
        <taxon>Pseudomonas</taxon>
    </lineage>
</organism>
<dbReference type="InterPro" id="IPR027051">
    <property type="entry name" value="XdhC_Rossmann_dom"/>
</dbReference>